<protein>
    <submittedName>
        <fullName evidence="1">Uncharacterized protein</fullName>
    </submittedName>
</protein>
<dbReference type="EMBL" id="GBRH01275843">
    <property type="protein sequence ID" value="JAD22052.1"/>
    <property type="molecule type" value="Transcribed_RNA"/>
</dbReference>
<reference evidence="1" key="1">
    <citation type="submission" date="2014-09" db="EMBL/GenBank/DDBJ databases">
        <authorList>
            <person name="Magalhaes I.L.F."/>
            <person name="Oliveira U."/>
            <person name="Santos F.R."/>
            <person name="Vidigal T.H.D.A."/>
            <person name="Brescovit A.D."/>
            <person name="Santos A.J."/>
        </authorList>
    </citation>
    <scope>NUCLEOTIDE SEQUENCE</scope>
    <source>
        <tissue evidence="1">Shoot tissue taken approximately 20 cm above the soil surface</tissue>
    </source>
</reference>
<sequence>MTNAELDTIRIHYHITEIQGEPLSFHPMTNMMYASMEITRRQVQNTNQ</sequence>
<proteinExistence type="predicted"/>
<name>A0A0A8YFP6_ARUDO</name>
<evidence type="ECO:0000313" key="1">
    <source>
        <dbReference type="EMBL" id="JAD22052.1"/>
    </source>
</evidence>
<accession>A0A0A8YFP6</accession>
<dbReference type="AlphaFoldDB" id="A0A0A8YFP6"/>
<reference evidence="1" key="2">
    <citation type="journal article" date="2015" name="Data Brief">
        <title>Shoot transcriptome of the giant reed, Arundo donax.</title>
        <authorList>
            <person name="Barrero R.A."/>
            <person name="Guerrero F.D."/>
            <person name="Moolhuijzen P."/>
            <person name="Goolsby J.A."/>
            <person name="Tidwell J."/>
            <person name="Bellgard S.E."/>
            <person name="Bellgard M.I."/>
        </authorList>
    </citation>
    <scope>NUCLEOTIDE SEQUENCE</scope>
    <source>
        <tissue evidence="1">Shoot tissue taken approximately 20 cm above the soil surface</tissue>
    </source>
</reference>
<organism evidence="1">
    <name type="scientific">Arundo donax</name>
    <name type="common">Giant reed</name>
    <name type="synonym">Donax arundinaceus</name>
    <dbReference type="NCBI Taxonomy" id="35708"/>
    <lineage>
        <taxon>Eukaryota</taxon>
        <taxon>Viridiplantae</taxon>
        <taxon>Streptophyta</taxon>
        <taxon>Embryophyta</taxon>
        <taxon>Tracheophyta</taxon>
        <taxon>Spermatophyta</taxon>
        <taxon>Magnoliopsida</taxon>
        <taxon>Liliopsida</taxon>
        <taxon>Poales</taxon>
        <taxon>Poaceae</taxon>
        <taxon>PACMAD clade</taxon>
        <taxon>Arundinoideae</taxon>
        <taxon>Arundineae</taxon>
        <taxon>Arundo</taxon>
    </lineage>
</organism>